<reference evidence="2 3" key="1">
    <citation type="submission" date="2024-02" db="EMBL/GenBank/DDBJ databases">
        <authorList>
            <person name="Chen Y."/>
            <person name="Shah S."/>
            <person name="Dougan E. K."/>
            <person name="Thang M."/>
            <person name="Chan C."/>
        </authorList>
    </citation>
    <scope>NUCLEOTIDE SEQUENCE [LARGE SCALE GENOMIC DNA]</scope>
</reference>
<evidence type="ECO:0000313" key="2">
    <source>
        <dbReference type="EMBL" id="CAK9042333.1"/>
    </source>
</evidence>
<accession>A0ABP0LUA8</accession>
<feature type="compositionally biased region" description="Acidic residues" evidence="1">
    <location>
        <begin position="1"/>
        <end position="11"/>
    </location>
</feature>
<name>A0ABP0LUA8_9DINO</name>
<protein>
    <recommendedName>
        <fullName evidence="4">Transcription factor TFIIIC triple barrel domain-containing protein</fullName>
    </recommendedName>
</protein>
<evidence type="ECO:0000256" key="1">
    <source>
        <dbReference type="SAM" id="MobiDB-lite"/>
    </source>
</evidence>
<organism evidence="2 3">
    <name type="scientific">Durusdinium trenchii</name>
    <dbReference type="NCBI Taxonomy" id="1381693"/>
    <lineage>
        <taxon>Eukaryota</taxon>
        <taxon>Sar</taxon>
        <taxon>Alveolata</taxon>
        <taxon>Dinophyceae</taxon>
        <taxon>Suessiales</taxon>
        <taxon>Symbiodiniaceae</taxon>
        <taxon>Durusdinium</taxon>
    </lineage>
</organism>
<dbReference type="EMBL" id="CAXAMN010014025">
    <property type="protein sequence ID" value="CAK9042333.1"/>
    <property type="molecule type" value="Genomic_DNA"/>
</dbReference>
<evidence type="ECO:0000313" key="3">
    <source>
        <dbReference type="Proteomes" id="UP001642484"/>
    </source>
</evidence>
<feature type="region of interest" description="Disordered" evidence="1">
    <location>
        <begin position="1"/>
        <end position="42"/>
    </location>
</feature>
<sequence length="147" mass="16434">MATHYEEDEEAQYTYHTTEEEQVPDFPDGNPEEFPEGNFYGMDGSSGLEPMPVFQVQVLVEGKAPVLLSVDTLRKMGAIIDFASDEVIFSQVAPDKLIKLERSTSGHQLLPLTSDFFQGGEHLKRPVHSLKQLVADRVSEKPHDSSE</sequence>
<keyword evidence="3" id="KW-1185">Reference proteome</keyword>
<dbReference type="Proteomes" id="UP001642484">
    <property type="component" value="Unassembled WGS sequence"/>
</dbReference>
<evidence type="ECO:0008006" key="4">
    <source>
        <dbReference type="Google" id="ProtNLM"/>
    </source>
</evidence>
<proteinExistence type="predicted"/>
<gene>
    <name evidence="2" type="ORF">CCMP2556_LOCUS22550</name>
</gene>
<comment type="caution">
    <text evidence="2">The sequence shown here is derived from an EMBL/GenBank/DDBJ whole genome shotgun (WGS) entry which is preliminary data.</text>
</comment>